<accession>A0A0B8T064</accession>
<dbReference type="Proteomes" id="UP000031802">
    <property type="component" value="Unassembled WGS sequence"/>
</dbReference>
<sequence>MKKKKRKTVLVDRYERYEDIGEMFSTSCRNMELSVPSNLRMICAILDVNVETILYDYKWIVCCTFTGEATRKQRRAAQAFFIARGYGQKSYSKKQIKQMFGELENELKIFKTTDKMSDEELGLFWKNNHMYGEYWFKRWFNVNTRKDDIGVLQKY</sequence>
<evidence type="ECO:0000313" key="2">
    <source>
        <dbReference type="Proteomes" id="UP000031802"/>
    </source>
</evidence>
<reference evidence="1 2" key="2">
    <citation type="journal article" date="2015" name="PLoS ONE">
        <title>Whole-Genome Optical Mapping and Finished Genome Sequence of Sphingobacterium deserti sp. nov., a New Species Isolated from the Western Desert of China.</title>
        <authorList>
            <person name="Teng C."/>
            <person name="Zhou Z."/>
            <person name="Molnar I."/>
            <person name="Li X."/>
            <person name="Tang R."/>
            <person name="Chen M."/>
            <person name="Wang L."/>
            <person name="Su S."/>
            <person name="Zhang W."/>
            <person name="Lin M."/>
        </authorList>
    </citation>
    <scope>NUCLEOTIDE SEQUENCE [LARGE SCALE GENOMIC DNA]</scope>
    <source>
        <strain evidence="2">ACCC05744</strain>
    </source>
</reference>
<comment type="caution">
    <text evidence="1">The sequence shown here is derived from an EMBL/GenBank/DDBJ whole genome shotgun (WGS) entry which is preliminary data.</text>
</comment>
<keyword evidence="2" id="KW-1185">Reference proteome</keyword>
<dbReference type="eggNOG" id="ENOG5034772">
    <property type="taxonomic scope" value="Bacteria"/>
</dbReference>
<proteinExistence type="predicted"/>
<gene>
    <name evidence="1" type="ORF">DI53_2413</name>
</gene>
<dbReference type="EMBL" id="JJMU01000037">
    <property type="protein sequence ID" value="KGE13787.1"/>
    <property type="molecule type" value="Genomic_DNA"/>
</dbReference>
<name>A0A0B8T064_9SPHI</name>
<dbReference type="STRING" id="1229276.DI53_2413"/>
<dbReference type="PATRIC" id="fig|1229276.3.peg.2481"/>
<organism evidence="1 2">
    <name type="scientific">Sphingobacterium deserti</name>
    <dbReference type="NCBI Taxonomy" id="1229276"/>
    <lineage>
        <taxon>Bacteria</taxon>
        <taxon>Pseudomonadati</taxon>
        <taxon>Bacteroidota</taxon>
        <taxon>Sphingobacteriia</taxon>
        <taxon>Sphingobacteriales</taxon>
        <taxon>Sphingobacteriaceae</taxon>
        <taxon>Sphingobacterium</taxon>
    </lineage>
</organism>
<dbReference type="AlphaFoldDB" id="A0A0B8T064"/>
<evidence type="ECO:0000313" key="1">
    <source>
        <dbReference type="EMBL" id="KGE13787.1"/>
    </source>
</evidence>
<reference evidence="2" key="1">
    <citation type="submission" date="2014-04" db="EMBL/GenBank/DDBJ databases">
        <title>Whole-Genome optical mapping and complete genome sequence of Sphingobacterium deserti sp. nov., a new spaces isolated from desert in the west of China.</title>
        <authorList>
            <person name="Teng C."/>
            <person name="Zhou Z."/>
            <person name="Li X."/>
            <person name="Chen M."/>
            <person name="Lin M."/>
            <person name="Wang L."/>
            <person name="Su S."/>
            <person name="Zhang C."/>
            <person name="Zhang W."/>
        </authorList>
    </citation>
    <scope>NUCLEOTIDE SEQUENCE [LARGE SCALE GENOMIC DNA]</scope>
    <source>
        <strain evidence="2">ACCC05744</strain>
    </source>
</reference>
<protein>
    <submittedName>
        <fullName evidence="1">Abnormal GONad development family member (Gon-4)</fullName>
    </submittedName>
</protein>